<dbReference type="Pfam" id="PF13508">
    <property type="entry name" value="Acetyltransf_7"/>
    <property type="match status" value="1"/>
</dbReference>
<evidence type="ECO:0000313" key="3">
    <source>
        <dbReference type="Proteomes" id="UP000799772"/>
    </source>
</evidence>
<comment type="caution">
    <text evidence="2">The sequence shown here is derived from an EMBL/GenBank/DDBJ whole genome shotgun (WGS) entry which is preliminary data.</text>
</comment>
<dbReference type="InterPro" id="IPR000182">
    <property type="entry name" value="GNAT_dom"/>
</dbReference>
<dbReference type="OrthoDB" id="2744543at2759"/>
<dbReference type="PANTHER" id="PTHR43233">
    <property type="entry name" value="FAMILY N-ACETYLTRANSFERASE, PUTATIVE (AFU_ORTHOLOGUE AFUA_6G03350)-RELATED"/>
    <property type="match status" value="1"/>
</dbReference>
<dbReference type="EMBL" id="ML978137">
    <property type="protein sequence ID" value="KAF2093726.1"/>
    <property type="molecule type" value="Genomic_DNA"/>
</dbReference>
<reference evidence="2" key="1">
    <citation type="journal article" date="2020" name="Stud. Mycol.">
        <title>101 Dothideomycetes genomes: a test case for predicting lifestyles and emergence of pathogens.</title>
        <authorList>
            <person name="Haridas S."/>
            <person name="Albert R."/>
            <person name="Binder M."/>
            <person name="Bloem J."/>
            <person name="Labutti K."/>
            <person name="Salamov A."/>
            <person name="Andreopoulos B."/>
            <person name="Baker S."/>
            <person name="Barry K."/>
            <person name="Bills G."/>
            <person name="Bluhm B."/>
            <person name="Cannon C."/>
            <person name="Castanera R."/>
            <person name="Culley D."/>
            <person name="Daum C."/>
            <person name="Ezra D."/>
            <person name="Gonzalez J."/>
            <person name="Henrissat B."/>
            <person name="Kuo A."/>
            <person name="Liang C."/>
            <person name="Lipzen A."/>
            <person name="Lutzoni F."/>
            <person name="Magnuson J."/>
            <person name="Mondo S."/>
            <person name="Nolan M."/>
            <person name="Ohm R."/>
            <person name="Pangilinan J."/>
            <person name="Park H.-J."/>
            <person name="Ramirez L."/>
            <person name="Alfaro M."/>
            <person name="Sun H."/>
            <person name="Tritt A."/>
            <person name="Yoshinaga Y."/>
            <person name="Zwiers L.-H."/>
            <person name="Turgeon B."/>
            <person name="Goodwin S."/>
            <person name="Spatafora J."/>
            <person name="Crous P."/>
            <person name="Grigoriev I."/>
        </authorList>
    </citation>
    <scope>NUCLEOTIDE SEQUENCE</scope>
    <source>
        <strain evidence="2">CBS 133067</strain>
    </source>
</reference>
<evidence type="ECO:0000313" key="2">
    <source>
        <dbReference type="EMBL" id="KAF2093726.1"/>
    </source>
</evidence>
<dbReference type="CDD" id="cd04301">
    <property type="entry name" value="NAT_SF"/>
    <property type="match status" value="1"/>
</dbReference>
<dbReference type="InterPro" id="IPR053144">
    <property type="entry name" value="Acetyltransferase_Butenolide"/>
</dbReference>
<dbReference type="InterPro" id="IPR016181">
    <property type="entry name" value="Acyl_CoA_acyltransferase"/>
</dbReference>
<gene>
    <name evidence="2" type="ORF">NA57DRAFT_81227</name>
</gene>
<evidence type="ECO:0000259" key="1">
    <source>
        <dbReference type="PROSITE" id="PS51186"/>
    </source>
</evidence>
<organism evidence="2 3">
    <name type="scientific">Rhizodiscina lignyota</name>
    <dbReference type="NCBI Taxonomy" id="1504668"/>
    <lineage>
        <taxon>Eukaryota</taxon>
        <taxon>Fungi</taxon>
        <taxon>Dikarya</taxon>
        <taxon>Ascomycota</taxon>
        <taxon>Pezizomycotina</taxon>
        <taxon>Dothideomycetes</taxon>
        <taxon>Pleosporomycetidae</taxon>
        <taxon>Aulographales</taxon>
        <taxon>Rhizodiscinaceae</taxon>
        <taxon>Rhizodiscina</taxon>
    </lineage>
</organism>
<dbReference type="GO" id="GO:0016747">
    <property type="term" value="F:acyltransferase activity, transferring groups other than amino-acyl groups"/>
    <property type="evidence" value="ECO:0007669"/>
    <property type="project" value="InterPro"/>
</dbReference>
<accession>A0A9P4I2B6</accession>
<dbReference type="PANTHER" id="PTHR43233:SF1">
    <property type="entry name" value="FAMILY N-ACETYLTRANSFERASE, PUTATIVE (AFU_ORTHOLOGUE AFUA_6G03350)-RELATED"/>
    <property type="match status" value="1"/>
</dbReference>
<proteinExistence type="predicted"/>
<sequence length="150" mass="16297">MAPTLSEGYEINTSPPSVQDYLALRQSSPTLTPINPSQAEAALHGSWHTIHITHQSDPSHAVAMGRIIGDGGWFFSIGDIVVLPSHQRKGLGDFIMSTLMEEIKKRAPKGAPGAYVMLFAAPGARGLYARYGFRDTMPGNMGMAQWLEKD</sequence>
<dbReference type="Gene3D" id="3.40.630.30">
    <property type="match status" value="1"/>
</dbReference>
<keyword evidence="3" id="KW-1185">Reference proteome</keyword>
<dbReference type="Proteomes" id="UP000799772">
    <property type="component" value="Unassembled WGS sequence"/>
</dbReference>
<protein>
    <submittedName>
        <fullName evidence="2">GCN5-like N-acetyltransferase</fullName>
    </submittedName>
</protein>
<feature type="domain" description="N-acetyltransferase" evidence="1">
    <location>
        <begin position="11"/>
        <end position="150"/>
    </location>
</feature>
<dbReference type="SUPFAM" id="SSF55729">
    <property type="entry name" value="Acyl-CoA N-acyltransferases (Nat)"/>
    <property type="match status" value="1"/>
</dbReference>
<dbReference type="AlphaFoldDB" id="A0A9P4I2B6"/>
<dbReference type="PROSITE" id="PS51186">
    <property type="entry name" value="GNAT"/>
    <property type="match status" value="1"/>
</dbReference>
<name>A0A9P4I2B6_9PEZI</name>